<dbReference type="SUPFAM" id="SSF55945">
    <property type="entry name" value="TATA-box binding protein-like"/>
    <property type="match status" value="1"/>
</dbReference>
<comment type="caution">
    <text evidence="11">The sequence shown here is derived from an EMBL/GenBank/DDBJ whole genome shotgun (WGS) entry which is preliminary data.</text>
</comment>
<dbReference type="InterPro" id="IPR003265">
    <property type="entry name" value="HhH-GPD_domain"/>
</dbReference>
<dbReference type="PANTHER" id="PTHR10242">
    <property type="entry name" value="8-OXOGUANINE DNA GLYCOSYLASE"/>
    <property type="match status" value="1"/>
</dbReference>
<gene>
    <name evidence="11" type="ORF">IAA63_02040</name>
</gene>
<sequence>MVQKKISNFDIRQIHTSGQCFRMEEIGEGEFRILAGSRYLKIRQREENCEFFCSREKFEDFWSNYFDLEGDYAGCIASIDPEDTYLTGAARMGSGIRILRQDLWEMIVTFLISQQNHIARIRRCVENICRRYGREMEAEGLRYYAFPTPEALAGATEQELRDCNLGYRSKYVLQTARSVAAKEVDLELVARMDYPAARRELLRLYGVGEKVADCICLFGMHCLEAFPVDTHIRQALKKHYPVGFPMERYMGCQGVIQQYIFYRELMGQ</sequence>
<evidence type="ECO:0000256" key="8">
    <source>
        <dbReference type="ARBA" id="ARBA00023295"/>
    </source>
</evidence>
<organism evidence="11 12">
    <name type="scientific">Candidatus Pullilachnospira stercoravium</name>
    <dbReference type="NCBI Taxonomy" id="2840913"/>
    <lineage>
        <taxon>Bacteria</taxon>
        <taxon>Bacillati</taxon>
        <taxon>Bacillota</taxon>
        <taxon>Clostridia</taxon>
        <taxon>Lachnospirales</taxon>
        <taxon>Lachnospiraceae</taxon>
        <taxon>Lachnospiraceae incertae sedis</taxon>
        <taxon>Candidatus Pullilachnospira</taxon>
    </lineage>
</organism>
<keyword evidence="6" id="KW-0456">Lyase</keyword>
<keyword evidence="4" id="KW-0378">Hydrolase</keyword>
<dbReference type="GO" id="GO:0006289">
    <property type="term" value="P:nucleotide-excision repair"/>
    <property type="evidence" value="ECO:0007669"/>
    <property type="project" value="InterPro"/>
</dbReference>
<reference evidence="11" key="1">
    <citation type="submission" date="2020-10" db="EMBL/GenBank/DDBJ databases">
        <authorList>
            <person name="Gilroy R."/>
        </authorList>
    </citation>
    <scope>NUCLEOTIDE SEQUENCE</scope>
    <source>
        <strain evidence="11">ChiBcec2-4451</strain>
    </source>
</reference>
<keyword evidence="8" id="KW-0326">Glycosidase</keyword>
<evidence type="ECO:0000256" key="1">
    <source>
        <dbReference type="ARBA" id="ARBA00010679"/>
    </source>
</evidence>
<evidence type="ECO:0000259" key="10">
    <source>
        <dbReference type="SMART" id="SM00478"/>
    </source>
</evidence>
<dbReference type="InterPro" id="IPR023170">
    <property type="entry name" value="HhH_base_excis_C"/>
</dbReference>
<dbReference type="InterPro" id="IPR052054">
    <property type="entry name" value="Oxidative_DNA_repair_enzyme"/>
</dbReference>
<dbReference type="GO" id="GO:0003684">
    <property type="term" value="F:damaged DNA binding"/>
    <property type="evidence" value="ECO:0007669"/>
    <property type="project" value="InterPro"/>
</dbReference>
<evidence type="ECO:0000256" key="6">
    <source>
        <dbReference type="ARBA" id="ARBA00023239"/>
    </source>
</evidence>
<comment type="catalytic activity">
    <reaction evidence="9">
        <text>2'-deoxyribonucleotide-(2'-deoxyribose 5'-phosphate)-2'-deoxyribonucleotide-DNA = a 3'-end 2'-deoxyribonucleotide-(2,3-dehydro-2,3-deoxyribose 5'-phosphate)-DNA + a 5'-end 5'-phospho-2'-deoxyribonucleoside-DNA + H(+)</text>
        <dbReference type="Rhea" id="RHEA:66592"/>
        <dbReference type="Rhea" id="RHEA-COMP:13180"/>
        <dbReference type="Rhea" id="RHEA-COMP:16897"/>
        <dbReference type="Rhea" id="RHEA-COMP:17067"/>
        <dbReference type="ChEBI" id="CHEBI:15378"/>
        <dbReference type="ChEBI" id="CHEBI:136412"/>
        <dbReference type="ChEBI" id="CHEBI:157695"/>
        <dbReference type="ChEBI" id="CHEBI:167181"/>
        <dbReference type="EC" id="4.2.99.18"/>
    </reaction>
</comment>
<dbReference type="CDD" id="cd00056">
    <property type="entry name" value="ENDO3c"/>
    <property type="match status" value="1"/>
</dbReference>
<dbReference type="GO" id="GO:0006284">
    <property type="term" value="P:base-excision repair"/>
    <property type="evidence" value="ECO:0007669"/>
    <property type="project" value="InterPro"/>
</dbReference>
<dbReference type="Pfam" id="PF07934">
    <property type="entry name" value="OGG_N"/>
    <property type="match status" value="1"/>
</dbReference>
<evidence type="ECO:0000256" key="3">
    <source>
        <dbReference type="ARBA" id="ARBA00022763"/>
    </source>
</evidence>
<dbReference type="Gene3D" id="1.10.1670.10">
    <property type="entry name" value="Helix-hairpin-Helix base-excision DNA repair enzymes (C-terminal)"/>
    <property type="match status" value="1"/>
</dbReference>
<dbReference type="Gene3D" id="3.30.310.260">
    <property type="match status" value="1"/>
</dbReference>
<dbReference type="SUPFAM" id="SSF48150">
    <property type="entry name" value="DNA-glycosylase"/>
    <property type="match status" value="1"/>
</dbReference>
<dbReference type="InterPro" id="IPR012904">
    <property type="entry name" value="OGG_N"/>
</dbReference>
<dbReference type="GO" id="GO:0140078">
    <property type="term" value="F:class I DNA-(apurinic or apyrimidinic site) endonuclease activity"/>
    <property type="evidence" value="ECO:0007669"/>
    <property type="project" value="UniProtKB-EC"/>
</dbReference>
<keyword evidence="7" id="KW-0511">Multifunctional enzyme</keyword>
<dbReference type="Pfam" id="PF00730">
    <property type="entry name" value="HhH-GPD"/>
    <property type="match status" value="1"/>
</dbReference>
<dbReference type="EMBL" id="DVON01000038">
    <property type="protein sequence ID" value="HIV11908.1"/>
    <property type="molecule type" value="Genomic_DNA"/>
</dbReference>
<protein>
    <recommendedName>
        <fullName evidence="2">DNA-(apurinic or apyrimidinic site) lyase</fullName>
        <ecNumber evidence="2">4.2.99.18</ecNumber>
    </recommendedName>
</protein>
<keyword evidence="3" id="KW-0227">DNA damage</keyword>
<evidence type="ECO:0000256" key="4">
    <source>
        <dbReference type="ARBA" id="ARBA00022801"/>
    </source>
</evidence>
<dbReference type="Proteomes" id="UP000886723">
    <property type="component" value="Unassembled WGS sequence"/>
</dbReference>
<comment type="similarity">
    <text evidence="1">Belongs to the type-1 OGG1 family.</text>
</comment>
<evidence type="ECO:0000256" key="9">
    <source>
        <dbReference type="ARBA" id="ARBA00044632"/>
    </source>
</evidence>
<feature type="domain" description="HhH-GPD" evidence="10">
    <location>
        <begin position="112"/>
        <end position="265"/>
    </location>
</feature>
<accession>A0A9D1T5Y8</accession>
<evidence type="ECO:0000256" key="7">
    <source>
        <dbReference type="ARBA" id="ARBA00023268"/>
    </source>
</evidence>
<dbReference type="AlphaFoldDB" id="A0A9D1T5Y8"/>
<proteinExistence type="inferred from homology"/>
<keyword evidence="5" id="KW-0234">DNA repair</keyword>
<evidence type="ECO:0000313" key="11">
    <source>
        <dbReference type="EMBL" id="HIV11908.1"/>
    </source>
</evidence>
<dbReference type="InterPro" id="IPR011257">
    <property type="entry name" value="DNA_glycosylase"/>
</dbReference>
<name>A0A9D1T5Y8_9FIRM</name>
<dbReference type="Gene3D" id="1.10.340.30">
    <property type="entry name" value="Hypothetical protein, domain 2"/>
    <property type="match status" value="1"/>
</dbReference>
<evidence type="ECO:0000313" key="12">
    <source>
        <dbReference type="Proteomes" id="UP000886723"/>
    </source>
</evidence>
<dbReference type="EC" id="4.2.99.18" evidence="2"/>
<evidence type="ECO:0000256" key="5">
    <source>
        <dbReference type="ARBA" id="ARBA00023204"/>
    </source>
</evidence>
<evidence type="ECO:0000256" key="2">
    <source>
        <dbReference type="ARBA" id="ARBA00012720"/>
    </source>
</evidence>
<dbReference type="GO" id="GO:0008534">
    <property type="term" value="F:oxidized purine nucleobase lesion DNA N-glycosylase activity"/>
    <property type="evidence" value="ECO:0007669"/>
    <property type="project" value="InterPro"/>
</dbReference>
<dbReference type="SMART" id="SM00478">
    <property type="entry name" value="ENDO3c"/>
    <property type="match status" value="1"/>
</dbReference>
<reference evidence="11" key="2">
    <citation type="journal article" date="2021" name="PeerJ">
        <title>Extensive microbial diversity within the chicken gut microbiome revealed by metagenomics and culture.</title>
        <authorList>
            <person name="Gilroy R."/>
            <person name="Ravi A."/>
            <person name="Getino M."/>
            <person name="Pursley I."/>
            <person name="Horton D.L."/>
            <person name="Alikhan N.F."/>
            <person name="Baker D."/>
            <person name="Gharbi K."/>
            <person name="Hall N."/>
            <person name="Watson M."/>
            <person name="Adriaenssens E.M."/>
            <person name="Foster-Nyarko E."/>
            <person name="Jarju S."/>
            <person name="Secka A."/>
            <person name="Antonio M."/>
            <person name="Oren A."/>
            <person name="Chaudhuri R.R."/>
            <person name="La Ragione R."/>
            <person name="Hildebrand F."/>
            <person name="Pallen M.J."/>
        </authorList>
    </citation>
    <scope>NUCLEOTIDE SEQUENCE</scope>
    <source>
        <strain evidence="11">ChiBcec2-4451</strain>
    </source>
</reference>
<dbReference type="PANTHER" id="PTHR10242:SF2">
    <property type="entry name" value="N-GLYCOSYLASE_DNA LYASE"/>
    <property type="match status" value="1"/>
</dbReference>